<keyword evidence="4" id="KW-1185">Reference proteome</keyword>
<comment type="caution">
    <text evidence="3">The sequence shown here is derived from an EMBL/GenBank/DDBJ whole genome shotgun (WGS) entry which is preliminary data.</text>
</comment>
<dbReference type="CDD" id="cd04401">
    <property type="entry name" value="RhoGAP_fMSB1"/>
    <property type="match status" value="1"/>
</dbReference>
<dbReference type="EMBL" id="APWK03000072">
    <property type="protein sequence ID" value="PHH52286.1"/>
    <property type="molecule type" value="Genomic_DNA"/>
</dbReference>
<reference evidence="3 4" key="2">
    <citation type="journal article" date="2013" name="IMA Fungus">
        <title>IMA Genome-F 1: Ceratocystis fimbriata: Draft nuclear genome sequence for the plant pathogen, Ceratocystis fimbriata.</title>
        <authorList>
            <person name="Wilken P.M."/>
            <person name="Steenkamp E.T."/>
            <person name="Wingfield M.J."/>
            <person name="de Beer Z.W."/>
            <person name="Wingfield B.D."/>
        </authorList>
    </citation>
    <scope>NUCLEOTIDE SEQUENCE [LARGE SCALE GENOMIC DNA]</scope>
    <source>
        <strain evidence="3 4">CBS 114723</strain>
    </source>
</reference>
<feature type="compositionally biased region" description="Low complexity" evidence="1">
    <location>
        <begin position="1030"/>
        <end position="1066"/>
    </location>
</feature>
<feature type="region of interest" description="Disordered" evidence="1">
    <location>
        <begin position="699"/>
        <end position="732"/>
    </location>
</feature>
<dbReference type="InterPro" id="IPR037508">
    <property type="entry name" value="Msb1/Mug8"/>
</dbReference>
<dbReference type="Proteomes" id="UP000222788">
    <property type="component" value="Unassembled WGS sequence"/>
</dbReference>
<gene>
    <name evidence="3" type="primary">MSB1</name>
    <name evidence="3" type="ORF">CFIMG_005084RA</name>
</gene>
<feature type="domain" description="Meiotically up-regulated protein Msb1/Mug8" evidence="2">
    <location>
        <begin position="42"/>
        <end position="512"/>
    </location>
</feature>
<feature type="compositionally biased region" description="Acidic residues" evidence="1">
    <location>
        <begin position="983"/>
        <end position="992"/>
    </location>
</feature>
<dbReference type="Pfam" id="PF08101">
    <property type="entry name" value="Msb1-Mug8_dom"/>
    <property type="match status" value="1"/>
</dbReference>
<evidence type="ECO:0000313" key="4">
    <source>
        <dbReference type="Proteomes" id="UP000222788"/>
    </source>
</evidence>
<feature type="compositionally biased region" description="Acidic residues" evidence="1">
    <location>
        <begin position="872"/>
        <end position="881"/>
    </location>
</feature>
<dbReference type="OrthoDB" id="3362494at2759"/>
<dbReference type="PANTHER" id="PTHR28093">
    <property type="entry name" value="MORPHOGENESIS-RELATED PROTEIN MSB1"/>
    <property type="match status" value="1"/>
</dbReference>
<protein>
    <submittedName>
        <fullName evidence="3">Morphogenesis-related protein MSB1</fullName>
    </submittedName>
</protein>
<reference evidence="3 4" key="1">
    <citation type="journal article" date="2013" name="Fungal Biol.">
        <title>Analysis of microsatellite markers in the genome of the plant pathogen Ceratocystis fimbriata.</title>
        <authorList>
            <person name="Simpson M.C."/>
            <person name="Wilken P.M."/>
            <person name="Coetzee M.P."/>
            <person name="Wingfield M.J."/>
            <person name="Wingfield B.D."/>
        </authorList>
    </citation>
    <scope>NUCLEOTIDE SEQUENCE [LARGE SCALE GENOMIC DNA]</scope>
    <source>
        <strain evidence="3 4">CBS 114723</strain>
    </source>
</reference>
<organism evidence="3 4">
    <name type="scientific">Ceratocystis fimbriata CBS 114723</name>
    <dbReference type="NCBI Taxonomy" id="1035309"/>
    <lineage>
        <taxon>Eukaryota</taxon>
        <taxon>Fungi</taxon>
        <taxon>Dikarya</taxon>
        <taxon>Ascomycota</taxon>
        <taxon>Pezizomycotina</taxon>
        <taxon>Sordariomycetes</taxon>
        <taxon>Hypocreomycetidae</taxon>
        <taxon>Microascales</taxon>
        <taxon>Ceratocystidaceae</taxon>
        <taxon>Ceratocystis</taxon>
    </lineage>
</organism>
<feature type="compositionally biased region" description="Basic and acidic residues" evidence="1">
    <location>
        <begin position="934"/>
        <end position="962"/>
    </location>
</feature>
<evidence type="ECO:0000259" key="2">
    <source>
        <dbReference type="Pfam" id="PF08101"/>
    </source>
</evidence>
<feature type="compositionally biased region" description="Polar residues" evidence="1">
    <location>
        <begin position="1068"/>
        <end position="1079"/>
    </location>
</feature>
<dbReference type="InterPro" id="IPR012965">
    <property type="entry name" value="Msb1/Mug8_dom"/>
</dbReference>
<dbReference type="PANTHER" id="PTHR28093:SF1">
    <property type="entry name" value="MORPHOGENESIS-RELATED PROTEIN MSB1"/>
    <property type="match status" value="1"/>
</dbReference>
<accession>A0A2C5X2D3</accession>
<feature type="region of interest" description="Disordered" evidence="1">
    <location>
        <begin position="1"/>
        <end position="26"/>
    </location>
</feature>
<name>A0A2C5X2D3_9PEZI</name>
<feature type="region of interest" description="Disordered" evidence="1">
    <location>
        <begin position="803"/>
        <end position="1080"/>
    </location>
</feature>
<dbReference type="AlphaFoldDB" id="A0A2C5X2D3"/>
<dbReference type="STRING" id="1035309.A0A2C5X2D3"/>
<evidence type="ECO:0000313" key="3">
    <source>
        <dbReference type="EMBL" id="PHH52286.1"/>
    </source>
</evidence>
<sequence>MPGLFSRLSGRDGKKKKTGLNDDNSQMLPKKRWEDAWARTSVEPEEIQELIKRCTEELKSRALDLPFFLLPFRPTSNPSAVRTFIRRFFDPSMGLKGDNLVQELRMTDPMVICGIVKWCWSRMSGGVVGWGVYELFKVGEKDSGLARDSFKTFIPLSAENGARSCIIFDFFDLLSAIAAHAKLNGMGGRKLSRMASWWTFEHKDTGSGFDGGYKVFLDAADATSHLFFAYLRSLAPSTPRAGISILPMSMQKLLEETEYPPQRPSLLQYRTHKIAMHVDAVSPTPFALLRRAKHFQFRDTDKGLKAYSEFEDPIMALTEECRRVLKAISSINQSQVSSSKISTSLRDASWSRFEDLGFSTTMDETDEDEDKAVLARRPPVGLRTNPASGSAVNLGRPTTPSWADFMSSGFDDSANGNAPNLLLPPDKVLPPIETTVRQHSSQSHHPRLESDFQAIEPGELASISAIELDDCFWWVWISSLGPEETAIRKSSFGRCAVIETEIKTARWLVIEELVAGAGPDPEEGAYIAEKKGFFSWTRRGRLNRSKSTATKPNQDKSLGQANQLSYSKTSIGPDQQARIQAAAAQLQAKQNEERQKLLALPTRRGRTDSELLHEKTNSMMTMQTALVSEASSALKWASKYDKDTIRSEYMNNSQAGKGEGHLDVVGSQPGPSSVSIVPTVSKEVPQERVQTPEPVAIEPVVSAPPKPSTGTKPASALKNATVAPSEPKKTRKLQKVAVAENHTIIPSPTTEKAPSSGGGLKKLFSRRNRSSKLPENAAAEVNNMLKQAGKPLASPTSIKEASIPAPISKDVPDPIPETVVEPDHLEISEPVTVENTEPTIPDGIPVEAPIDAAPSPVVSPLPKQDKPKYEPSDDDINTDDANEAHQEFSRFDQGPLVDQPAFVPESDSDDAAPPPIPRHARTPEPAAASKPKPKSTETNESRAEFEDERWARLRRNAQERALQRQRQHPPKPRPAPVTRTSDMEDDTSGEETIESRVARIKARVAELTGNMEGVGSPGVMASPKGSTDEANSPTAAPLTPPASDAVSDATVASDANANAATTPDSALGCTNPSHLSASRVSRARRFKHWSLCMRKERRRVNSL</sequence>
<evidence type="ECO:0000256" key="1">
    <source>
        <dbReference type="SAM" id="MobiDB-lite"/>
    </source>
</evidence>
<proteinExistence type="predicted"/>